<feature type="coiled-coil region" evidence="2">
    <location>
        <begin position="265"/>
        <end position="292"/>
    </location>
</feature>
<feature type="coiled-coil region" evidence="2">
    <location>
        <begin position="546"/>
        <end position="580"/>
    </location>
</feature>
<feature type="region of interest" description="Disordered" evidence="3">
    <location>
        <begin position="437"/>
        <end position="460"/>
    </location>
</feature>
<dbReference type="PANTHER" id="PTHR18962">
    <property type="entry name" value="COILED-COIL DOMAIN-CONTAINING PROTEIN 39"/>
    <property type="match status" value="1"/>
</dbReference>
<dbReference type="Proteomes" id="UP001141327">
    <property type="component" value="Unassembled WGS sequence"/>
</dbReference>
<feature type="coiled-coil region" evidence="2">
    <location>
        <begin position="826"/>
        <end position="853"/>
    </location>
</feature>
<reference evidence="4" key="1">
    <citation type="journal article" date="2022" name="bioRxiv">
        <title>Genomics of Preaxostyla Flagellates Illuminates Evolutionary Transitions and the Path Towards Mitochondrial Loss.</title>
        <authorList>
            <person name="Novak L.V.F."/>
            <person name="Treitli S.C."/>
            <person name="Pyrih J."/>
            <person name="Halakuc P."/>
            <person name="Pipaliya S.V."/>
            <person name="Vacek V."/>
            <person name="Brzon O."/>
            <person name="Soukal P."/>
            <person name="Eme L."/>
            <person name="Dacks J.B."/>
            <person name="Karnkowska A."/>
            <person name="Elias M."/>
            <person name="Hampl V."/>
        </authorList>
    </citation>
    <scope>NUCLEOTIDE SEQUENCE</scope>
    <source>
        <strain evidence="4">RCP-MX</strain>
    </source>
</reference>
<accession>A0ABQ8ULT4</accession>
<keyword evidence="5" id="KW-1185">Reference proteome</keyword>
<feature type="compositionally biased region" description="Polar residues" evidence="3">
    <location>
        <begin position="437"/>
        <end position="446"/>
    </location>
</feature>
<dbReference type="PANTHER" id="PTHR18962:SF0">
    <property type="entry name" value="COILED-COIL DOMAIN-CONTAINING PROTEIN 39"/>
    <property type="match status" value="1"/>
</dbReference>
<proteinExistence type="predicted"/>
<organism evidence="4 5">
    <name type="scientific">Paratrimastix pyriformis</name>
    <dbReference type="NCBI Taxonomy" id="342808"/>
    <lineage>
        <taxon>Eukaryota</taxon>
        <taxon>Metamonada</taxon>
        <taxon>Preaxostyla</taxon>
        <taxon>Paratrimastigidae</taxon>
        <taxon>Paratrimastix</taxon>
    </lineage>
</organism>
<dbReference type="InterPro" id="IPR033290">
    <property type="entry name" value="CCDC39"/>
</dbReference>
<feature type="region of interest" description="Disordered" evidence="3">
    <location>
        <begin position="649"/>
        <end position="677"/>
    </location>
</feature>
<gene>
    <name evidence="4" type="ORF">PAPYR_3879</name>
</gene>
<protein>
    <submittedName>
        <fullName evidence="4">Flagella associated protein</fullName>
    </submittedName>
</protein>
<feature type="compositionally biased region" description="Basic and acidic residues" evidence="3">
    <location>
        <begin position="449"/>
        <end position="460"/>
    </location>
</feature>
<evidence type="ECO:0000256" key="1">
    <source>
        <dbReference type="ARBA" id="ARBA00023054"/>
    </source>
</evidence>
<feature type="coiled-coil region" evidence="2">
    <location>
        <begin position="746"/>
        <end position="791"/>
    </location>
</feature>
<evidence type="ECO:0000256" key="3">
    <source>
        <dbReference type="SAM" id="MobiDB-lite"/>
    </source>
</evidence>
<keyword evidence="4" id="KW-0969">Cilium</keyword>
<dbReference type="EMBL" id="JAPMOS010000015">
    <property type="protein sequence ID" value="KAJ4460139.1"/>
    <property type="molecule type" value="Genomic_DNA"/>
</dbReference>
<keyword evidence="4" id="KW-0282">Flagellum</keyword>
<keyword evidence="1 2" id="KW-0175">Coiled coil</keyword>
<dbReference type="Pfam" id="PF24161">
    <property type="entry name" value="CCDC39"/>
    <property type="match status" value="4"/>
</dbReference>
<evidence type="ECO:0000313" key="4">
    <source>
        <dbReference type="EMBL" id="KAJ4460139.1"/>
    </source>
</evidence>
<feature type="region of interest" description="Disordered" evidence="3">
    <location>
        <begin position="135"/>
        <end position="159"/>
    </location>
</feature>
<keyword evidence="4" id="KW-0966">Cell projection</keyword>
<evidence type="ECO:0000256" key="2">
    <source>
        <dbReference type="SAM" id="Coils"/>
    </source>
</evidence>
<feature type="compositionally biased region" description="Pro residues" evidence="3">
    <location>
        <begin position="653"/>
        <end position="676"/>
    </location>
</feature>
<name>A0ABQ8ULT4_9EUKA</name>
<comment type="caution">
    <text evidence="4">The sequence shown here is derived from an EMBL/GenBank/DDBJ whole genome shotgun (WGS) entry which is preliminary data.</text>
</comment>
<evidence type="ECO:0000313" key="5">
    <source>
        <dbReference type="Proteomes" id="UP001141327"/>
    </source>
</evidence>
<feature type="coiled-coil region" evidence="2">
    <location>
        <begin position="181"/>
        <end position="236"/>
    </location>
</feature>
<sequence>MQHLADFSDLVPTILNDENKKLNEQVKQRQEELIAVSAKHADLTERSAIIQKHLANVISQSKETQGIVDAKEQAIRSEEHFTKLSERQIGRAAKEIADLEKQVKEYEERNQIFRGKDALDTLKNQLRLNQEEMDQWAAANRQKEARPSPSPPRPTSHPAVCIRHADNLVVERYARADEQKVRELALTQERLTKEVQEKKRALDTEVTETQAAQIELDKTAEDFKNLHRRREELIAQWEASLAAMRQRDAAIRANRETYATGKQRLGDFERQLAEQRKMLEQHQAHNKQLEVSIKPALAACPLAACPLAACPLAACPLAARPLAARPLAARPLAARPLAARPLAARPRLASSRPPPGRGSQAADNLIVQLRAEYGGLSTVIQDLQDEIQVQRNTLAKDQADLVAAQQVNASLTETVAQKAADLERHQAGLAQRRQQLETEASQTVSTERSAAEAEKARRADDEHLRAVDKELKELKEEMFRQSQVLFRSSQQKSNVIAEINGAEAALRNLQAKIHKLDGDAMKQRELIYQADYATQVLERKVAWAQGQRSDEEKAQLTDQIKELTEQLDRQTRDQAMLAQQARQATRDKEEMAVQHDVLKLEVRRLQEILNARQDEVFGLTNRRYQLQCTIEERTQEIQAHCDMLRAELKARPRPPGPRPPAPGPPAPGPLALPPSPVGFRGSRGCRVGAWRVQVLQEDHHRVSLELRERQVRVDKLRAKFEAIVGVRGGNPDEQAEHTQAFCIVQAAQQKQQLEKQGDELDGLIRQKMDEVRRLENTMRLLQAKNQEYRGSFHKADATSREFEQKEALDEQVKGAVDRARYKRREVGEVQQLIEFQQKTAADLEAERDLLLRNIQVPARVSARGVSARVRGCTQGLRASELDRRKQQLEREIEGQAPKLDRPTKQMAKMARDMRRARGLPEDQESPVERDFQLQELKETNQVVLASLVQLGKQYPEVGAFLQGLFEPAVWPRG</sequence>